<sequence>MGSWARWAKGVCVCVCVWGWGGEGYCWWMTLTHIMMEEVFEGRSKWECWELHVPAYFLVFFCSYDRREKKCEILCYVRQGFSEFFFCSLVCVDFIGCFAM</sequence>
<evidence type="ECO:0000313" key="1">
    <source>
        <dbReference type="EMBL" id="KAH7053236.1"/>
    </source>
</evidence>
<accession>A0ABQ8GGU2</accession>
<dbReference type="Proteomes" id="UP000774617">
    <property type="component" value="Unassembled WGS sequence"/>
</dbReference>
<gene>
    <name evidence="1" type="ORF">B0J12DRAFT_659215</name>
</gene>
<organism evidence="1 2">
    <name type="scientific">Macrophomina phaseolina</name>
    <dbReference type="NCBI Taxonomy" id="35725"/>
    <lineage>
        <taxon>Eukaryota</taxon>
        <taxon>Fungi</taxon>
        <taxon>Dikarya</taxon>
        <taxon>Ascomycota</taxon>
        <taxon>Pezizomycotina</taxon>
        <taxon>Dothideomycetes</taxon>
        <taxon>Dothideomycetes incertae sedis</taxon>
        <taxon>Botryosphaeriales</taxon>
        <taxon>Botryosphaeriaceae</taxon>
        <taxon>Macrophomina</taxon>
    </lineage>
</organism>
<comment type="caution">
    <text evidence="1">The sequence shown here is derived from an EMBL/GenBank/DDBJ whole genome shotgun (WGS) entry which is preliminary data.</text>
</comment>
<evidence type="ECO:0000313" key="2">
    <source>
        <dbReference type="Proteomes" id="UP000774617"/>
    </source>
</evidence>
<evidence type="ECO:0008006" key="3">
    <source>
        <dbReference type="Google" id="ProtNLM"/>
    </source>
</evidence>
<keyword evidence="2" id="KW-1185">Reference proteome</keyword>
<dbReference type="EMBL" id="JAGTJR010000010">
    <property type="protein sequence ID" value="KAH7053236.1"/>
    <property type="molecule type" value="Genomic_DNA"/>
</dbReference>
<protein>
    <recommendedName>
        <fullName evidence="3">Secreted protein</fullName>
    </recommendedName>
</protein>
<name>A0ABQ8GGU2_9PEZI</name>
<reference evidence="1 2" key="1">
    <citation type="journal article" date="2021" name="Nat. Commun.">
        <title>Genetic determinants of endophytism in the Arabidopsis root mycobiome.</title>
        <authorList>
            <person name="Mesny F."/>
            <person name="Miyauchi S."/>
            <person name="Thiergart T."/>
            <person name="Pickel B."/>
            <person name="Atanasova L."/>
            <person name="Karlsson M."/>
            <person name="Huettel B."/>
            <person name="Barry K.W."/>
            <person name="Haridas S."/>
            <person name="Chen C."/>
            <person name="Bauer D."/>
            <person name="Andreopoulos W."/>
            <person name="Pangilinan J."/>
            <person name="LaButti K."/>
            <person name="Riley R."/>
            <person name="Lipzen A."/>
            <person name="Clum A."/>
            <person name="Drula E."/>
            <person name="Henrissat B."/>
            <person name="Kohler A."/>
            <person name="Grigoriev I.V."/>
            <person name="Martin F.M."/>
            <person name="Hacquard S."/>
        </authorList>
    </citation>
    <scope>NUCLEOTIDE SEQUENCE [LARGE SCALE GENOMIC DNA]</scope>
    <source>
        <strain evidence="1 2">MPI-SDFR-AT-0080</strain>
    </source>
</reference>
<proteinExistence type="predicted"/>